<name>A0AAU9DDJ3_9LACO</name>
<reference evidence="3 4" key="1">
    <citation type="journal article" date="2023" name="Microbiol. Spectr.">
        <title>Symbiosis of Carpenter Bees with Uncharacterized Lactic Acid Bacteria Showing NAD Auxotrophy.</title>
        <authorList>
            <person name="Kawasaki S."/>
            <person name="Ozawa K."/>
            <person name="Mori T."/>
            <person name="Yamamoto A."/>
            <person name="Ito M."/>
            <person name="Ohkuma M."/>
            <person name="Sakamoto M."/>
            <person name="Matsutani M."/>
        </authorList>
    </citation>
    <scope>NUCLEOTIDE SEQUENCE [LARGE SCALE GENOMIC DNA]</scope>
    <source>
        <strain evidence="3 4">KimC2</strain>
    </source>
</reference>
<gene>
    <name evidence="3" type="ORF">KIMC2_07830</name>
</gene>
<protein>
    <submittedName>
        <fullName evidence="3">RNA-binding protein S4</fullName>
    </submittedName>
</protein>
<dbReference type="InterPro" id="IPR012677">
    <property type="entry name" value="Nucleotide-bd_a/b_plait_sf"/>
</dbReference>
<dbReference type="Gene3D" id="3.30.70.330">
    <property type="match status" value="1"/>
</dbReference>
<dbReference type="KEGG" id="xak:KIMC2_07830"/>
<dbReference type="AlphaFoldDB" id="A0AAU9DDJ3"/>
<organism evidence="3 4">
    <name type="scientific">Xylocopilactobacillus apis</name>
    <dbReference type="NCBI Taxonomy" id="2932183"/>
    <lineage>
        <taxon>Bacteria</taxon>
        <taxon>Bacillati</taxon>
        <taxon>Bacillota</taxon>
        <taxon>Bacilli</taxon>
        <taxon>Lactobacillales</taxon>
        <taxon>Lactobacillaceae</taxon>
        <taxon>Xylocopilactobacillus</taxon>
    </lineage>
</organism>
<dbReference type="SMART" id="SM00363">
    <property type="entry name" value="S4"/>
    <property type="match status" value="1"/>
</dbReference>
<dbReference type="EMBL" id="AP026801">
    <property type="protein sequence ID" value="BDR56221.1"/>
    <property type="molecule type" value="Genomic_DNA"/>
</dbReference>
<keyword evidence="1" id="KW-0694">RNA-binding</keyword>
<evidence type="ECO:0000313" key="3">
    <source>
        <dbReference type="EMBL" id="BDR56221.1"/>
    </source>
</evidence>
<sequence>MSEKDYSASKIKNIVEMVSLKKTVYVSNFLNPYEQSLWNSKNKNVNFKFWGGYEEAERKVVIAFCSNLKEDSLLNNFNLSVVEASLNDFSSISHRQVLGSLIHNGINREVIGDILITSRKIQIIIKSSILKFLIENPLNVNKNILNFREIGFDQIEKPVVKSLLKTDTVPSLRLDAFLSKVLNISRLKSQTLISQGKVFVDFKPVSKSAYVLTKNEFVTARGFGRIKLNRVIGRSKKNKIVIEYQKL</sequence>
<dbReference type="Proteomes" id="UP001321804">
    <property type="component" value="Chromosome"/>
</dbReference>
<proteinExistence type="predicted"/>
<dbReference type="Pfam" id="PF01479">
    <property type="entry name" value="S4"/>
    <property type="match status" value="1"/>
</dbReference>
<dbReference type="Gene3D" id="3.10.290.10">
    <property type="entry name" value="RNA-binding S4 domain"/>
    <property type="match status" value="1"/>
</dbReference>
<evidence type="ECO:0000256" key="1">
    <source>
        <dbReference type="PROSITE-ProRule" id="PRU00182"/>
    </source>
</evidence>
<dbReference type="InterPro" id="IPR002942">
    <property type="entry name" value="S4_RNA-bd"/>
</dbReference>
<dbReference type="CDD" id="cd00165">
    <property type="entry name" value="S4"/>
    <property type="match status" value="1"/>
</dbReference>
<evidence type="ECO:0000259" key="2">
    <source>
        <dbReference type="SMART" id="SM00363"/>
    </source>
</evidence>
<dbReference type="SUPFAM" id="SSF55174">
    <property type="entry name" value="Alpha-L RNA-binding motif"/>
    <property type="match status" value="1"/>
</dbReference>
<feature type="domain" description="RNA-binding S4" evidence="2">
    <location>
        <begin position="172"/>
        <end position="236"/>
    </location>
</feature>
<dbReference type="PROSITE" id="PS50889">
    <property type="entry name" value="S4"/>
    <property type="match status" value="1"/>
</dbReference>
<dbReference type="GO" id="GO:0003723">
    <property type="term" value="F:RNA binding"/>
    <property type="evidence" value="ECO:0007669"/>
    <property type="project" value="UniProtKB-KW"/>
</dbReference>
<accession>A0AAU9DDJ3</accession>
<dbReference type="InterPro" id="IPR040591">
    <property type="entry name" value="RqcP2_RBD"/>
</dbReference>
<dbReference type="RefSeq" id="WP_317698106.1">
    <property type="nucleotide sequence ID" value="NZ_AP026801.1"/>
</dbReference>
<dbReference type="Pfam" id="PF17774">
    <property type="entry name" value="YlmH_RBD"/>
    <property type="match status" value="1"/>
</dbReference>
<keyword evidence="4" id="KW-1185">Reference proteome</keyword>
<dbReference type="InterPro" id="IPR036986">
    <property type="entry name" value="S4_RNA-bd_sf"/>
</dbReference>
<dbReference type="Gene3D" id="3.30.1370.160">
    <property type="match status" value="1"/>
</dbReference>
<evidence type="ECO:0000313" key="4">
    <source>
        <dbReference type="Proteomes" id="UP001321804"/>
    </source>
</evidence>